<comment type="caution">
    <text evidence="2">The sequence shown here is derived from an EMBL/GenBank/DDBJ whole genome shotgun (WGS) entry which is preliminary data.</text>
</comment>
<sequence length="142" mass="15287">MCTLIPDACPHAFNRDPGRRKGTVHIIATKIDFEAILGNLDVDAIVQATRNNHVVQNPSPTNFVPPPEPNTRPIFTAPHPSVSDLIASPEPPTIPPSQYTSSPRDQPSSHPSQPQSSFNRAAAPAKPVLSALGQQTIDDLFD</sequence>
<gene>
    <name evidence="2" type="ORF">BWQ96_10167</name>
</gene>
<dbReference type="Proteomes" id="UP000247409">
    <property type="component" value="Unassembled WGS sequence"/>
</dbReference>
<evidence type="ECO:0000313" key="3">
    <source>
        <dbReference type="Proteomes" id="UP000247409"/>
    </source>
</evidence>
<dbReference type="EMBL" id="NBIV01000356">
    <property type="protein sequence ID" value="PXF40129.1"/>
    <property type="molecule type" value="Genomic_DNA"/>
</dbReference>
<reference evidence="2 3" key="1">
    <citation type="journal article" date="2018" name="Mol. Biol. Evol.">
        <title>Analysis of the draft genome of the red seaweed Gracilariopsis chorda provides insights into genome size evolution in Rhodophyta.</title>
        <authorList>
            <person name="Lee J."/>
            <person name="Yang E.C."/>
            <person name="Graf L."/>
            <person name="Yang J.H."/>
            <person name="Qiu H."/>
            <person name="Zel Zion U."/>
            <person name="Chan C.X."/>
            <person name="Stephens T.G."/>
            <person name="Weber A.P.M."/>
            <person name="Boo G.H."/>
            <person name="Boo S.M."/>
            <person name="Kim K.M."/>
            <person name="Shin Y."/>
            <person name="Jung M."/>
            <person name="Lee S.J."/>
            <person name="Yim H.S."/>
            <person name="Lee J.H."/>
            <person name="Bhattacharya D."/>
            <person name="Yoon H.S."/>
        </authorList>
    </citation>
    <scope>NUCLEOTIDE SEQUENCE [LARGE SCALE GENOMIC DNA]</scope>
    <source>
        <strain evidence="2 3">SKKU-2015</strain>
        <tissue evidence="2">Whole body</tissue>
    </source>
</reference>
<evidence type="ECO:0000313" key="2">
    <source>
        <dbReference type="EMBL" id="PXF40129.1"/>
    </source>
</evidence>
<feature type="compositionally biased region" description="Low complexity" evidence="1">
    <location>
        <begin position="101"/>
        <end position="117"/>
    </location>
</feature>
<accession>A0A2V3IDG6</accession>
<evidence type="ECO:0000256" key="1">
    <source>
        <dbReference type="SAM" id="MobiDB-lite"/>
    </source>
</evidence>
<dbReference type="AlphaFoldDB" id="A0A2V3IDG6"/>
<protein>
    <submittedName>
        <fullName evidence="2">Uncharacterized protein</fullName>
    </submittedName>
</protein>
<feature type="compositionally biased region" description="Polar residues" evidence="1">
    <location>
        <begin position="132"/>
        <end position="142"/>
    </location>
</feature>
<organism evidence="2 3">
    <name type="scientific">Gracilariopsis chorda</name>
    <dbReference type="NCBI Taxonomy" id="448386"/>
    <lineage>
        <taxon>Eukaryota</taxon>
        <taxon>Rhodophyta</taxon>
        <taxon>Florideophyceae</taxon>
        <taxon>Rhodymeniophycidae</taxon>
        <taxon>Gracilariales</taxon>
        <taxon>Gracilariaceae</taxon>
        <taxon>Gracilariopsis</taxon>
    </lineage>
</organism>
<feature type="region of interest" description="Disordered" evidence="1">
    <location>
        <begin position="53"/>
        <end position="142"/>
    </location>
</feature>
<feature type="compositionally biased region" description="Polar residues" evidence="1">
    <location>
        <begin position="53"/>
        <end position="62"/>
    </location>
</feature>
<name>A0A2V3IDG6_9FLOR</name>
<proteinExistence type="predicted"/>
<keyword evidence="3" id="KW-1185">Reference proteome</keyword>
<dbReference type="OrthoDB" id="10602963at2759"/>